<comment type="subcellular location">
    <subcellularLocation>
        <location evidence="1">Membrane</location>
        <topology evidence="1">Multi-pass membrane protein</topology>
    </subcellularLocation>
</comment>
<evidence type="ECO:0000256" key="4">
    <source>
        <dbReference type="ARBA" id="ARBA00022692"/>
    </source>
</evidence>
<evidence type="ECO:0000256" key="5">
    <source>
        <dbReference type="ARBA" id="ARBA00022906"/>
    </source>
</evidence>
<reference evidence="14" key="1">
    <citation type="submission" date="2025-08" db="UniProtKB">
        <authorList>
            <consortium name="RefSeq"/>
        </authorList>
    </citation>
    <scope>IDENTIFICATION</scope>
    <source>
        <strain evidence="14">Airmid</strain>
    </source>
</reference>
<comment type="similarity">
    <text evidence="2">Belongs to the cation diffusion facilitator (CDF) transporter (TC 2.A.4) family. SLC30A subfamily.</text>
</comment>
<dbReference type="Proteomes" id="UP000515146">
    <property type="component" value="Unplaced"/>
</dbReference>
<dbReference type="InterPro" id="IPR036837">
    <property type="entry name" value="Cation_efflux_CTD_sf"/>
</dbReference>
<feature type="region of interest" description="Disordered" evidence="9">
    <location>
        <begin position="446"/>
        <end position="487"/>
    </location>
</feature>
<dbReference type="InterPro" id="IPR002524">
    <property type="entry name" value="Cation_efflux"/>
</dbReference>
<name>A0A6P6YL61_DERPT</name>
<feature type="domain" description="Cation efflux protein transmembrane" evidence="11">
    <location>
        <begin position="575"/>
        <end position="798"/>
    </location>
</feature>
<feature type="transmembrane region" description="Helical" evidence="10">
    <location>
        <begin position="642"/>
        <end position="664"/>
    </location>
</feature>
<feature type="transmembrane region" description="Helical" evidence="10">
    <location>
        <begin position="769"/>
        <end position="790"/>
    </location>
</feature>
<feature type="domain" description="Cation efflux protein cytoplasmic" evidence="12">
    <location>
        <begin position="802"/>
        <end position="877"/>
    </location>
</feature>
<dbReference type="InterPro" id="IPR058533">
    <property type="entry name" value="Cation_efflux_TM"/>
</dbReference>
<dbReference type="KEGG" id="dpte:113799247"/>
<feature type="transmembrane region" description="Helical" evidence="10">
    <location>
        <begin position="740"/>
        <end position="763"/>
    </location>
</feature>
<feature type="transmembrane region" description="Helical" evidence="10">
    <location>
        <begin position="679"/>
        <end position="702"/>
    </location>
</feature>
<evidence type="ECO:0000256" key="10">
    <source>
        <dbReference type="SAM" id="Phobius"/>
    </source>
</evidence>
<keyword evidence="4 10" id="KW-0812">Transmembrane</keyword>
<evidence type="ECO:0000313" key="14">
    <source>
        <dbReference type="RefSeq" id="XP_027205654.1"/>
    </source>
</evidence>
<evidence type="ECO:0000256" key="3">
    <source>
        <dbReference type="ARBA" id="ARBA00022448"/>
    </source>
</evidence>
<organism evidence="13 14">
    <name type="scientific">Dermatophagoides pteronyssinus</name>
    <name type="common">European house dust mite</name>
    <dbReference type="NCBI Taxonomy" id="6956"/>
    <lineage>
        <taxon>Eukaryota</taxon>
        <taxon>Metazoa</taxon>
        <taxon>Ecdysozoa</taxon>
        <taxon>Arthropoda</taxon>
        <taxon>Chelicerata</taxon>
        <taxon>Arachnida</taxon>
        <taxon>Acari</taxon>
        <taxon>Acariformes</taxon>
        <taxon>Sarcoptiformes</taxon>
        <taxon>Astigmata</taxon>
        <taxon>Psoroptidia</taxon>
        <taxon>Analgoidea</taxon>
        <taxon>Pyroglyphidae</taxon>
        <taxon>Dermatophagoidinae</taxon>
        <taxon>Dermatophagoides</taxon>
    </lineage>
</organism>
<evidence type="ECO:0000256" key="2">
    <source>
        <dbReference type="ARBA" id="ARBA00008873"/>
    </source>
</evidence>
<dbReference type="GO" id="GO:0005385">
    <property type="term" value="F:zinc ion transmembrane transporter activity"/>
    <property type="evidence" value="ECO:0007669"/>
    <property type="project" value="TreeGrafter"/>
</dbReference>
<keyword evidence="5" id="KW-0862">Zinc</keyword>
<dbReference type="InParanoid" id="A0A6P6YL61"/>
<accession>A0A6P6YL61</accession>
<dbReference type="OrthoDB" id="9944568at2759"/>
<keyword evidence="3" id="KW-0813">Transport</keyword>
<evidence type="ECO:0000313" key="13">
    <source>
        <dbReference type="Proteomes" id="UP000515146"/>
    </source>
</evidence>
<keyword evidence="8 10" id="KW-0472">Membrane</keyword>
<dbReference type="GO" id="GO:0010043">
    <property type="term" value="P:response to zinc ion"/>
    <property type="evidence" value="ECO:0007669"/>
    <property type="project" value="TreeGrafter"/>
</dbReference>
<dbReference type="InterPro" id="IPR050681">
    <property type="entry name" value="CDF/SLC30A"/>
</dbReference>
<feature type="region of interest" description="Disordered" evidence="9">
    <location>
        <begin position="400"/>
        <end position="425"/>
    </location>
</feature>
<dbReference type="Pfam" id="PF01545">
    <property type="entry name" value="Cation_efflux"/>
    <property type="match status" value="1"/>
</dbReference>
<dbReference type="Pfam" id="PF16916">
    <property type="entry name" value="ZT_dimer"/>
    <property type="match status" value="1"/>
</dbReference>
<dbReference type="InterPro" id="IPR027469">
    <property type="entry name" value="Cation_efflux_TMD_sf"/>
</dbReference>
<evidence type="ECO:0000256" key="9">
    <source>
        <dbReference type="SAM" id="MobiDB-lite"/>
    </source>
</evidence>
<feature type="compositionally biased region" description="Low complexity" evidence="9">
    <location>
        <begin position="407"/>
        <end position="425"/>
    </location>
</feature>
<dbReference type="AlphaFoldDB" id="A0A6P6YL61"/>
<dbReference type="SUPFAM" id="SSF161111">
    <property type="entry name" value="Cation efflux protein transmembrane domain-like"/>
    <property type="match status" value="1"/>
</dbReference>
<sequence length="891" mass="101537">MLEKISNVQPCVHESEAELPHFVNCNHPDVLGYDKDGISNHVEELVEKHEQKEKLLTKYEIGTRRENPEELAKFKELINPPSKPINYFKNYVDIDYPDVYSIRSRLKKLLKDKYESYEKILRSWFSFEIDHEQYHRSINLLLVDISLKKIHNDYMNAIYQQANNCDINIIDEFSHFFDDLIDGSDLENIYSSDRNSFSDIIISNCVGIDAVHEQTKSSSESIETNEQKLPTTSINDEDDDLLIVKKRKRKRCLKIFDDDDNINNENENDNNTIYQDDHLSDGDLVTTTKKKKKRKAMVIESSDEEDDDKNTIFYDAESSNSNDLQQTIDAKSSGPLKTTITIMNNNQSQRQNSCNNNQQKNFSLLSRILNSETTIPHLQHHSSSSSSIYRNINSNTNEPVTYCFNESSQNQSSTTTTSSSSSSFPSSFIMANSKIAELLNYKMPDYQQNDENNSNYSSPLLPTSPNISTTLDSLPNSDDASQKSDNYYEWNDNQSTWKSNHSKVESLNQFQNVNKTSINSFEVFDPIMNATLDDQQQQHLIKKYDSNDDDDDNNVHCHFYNEENNRIDEQARFRLILASILCLIFMAIEIAGGLWANSLAIASDAAHLLTDFASFMISLFSIWMASKPASKNMSFGWHRAEVIGALTSILMIWVVTGILCYIATERIVENDFEIQSEIMVITAAIGVVVNIVMGCSLTCGGIPHGHSHGGSMENGHGHDHSHGFSTSDHQGKGNINVRAAFIHVLGDFFQSLGVLIASLVIYFYPDYRIIDPICTFFFSIIVLITTLTIMRDVLNVLMEGIPKGIDIKEVQRTLLNIDGVRKVHNLRIWSLSLDKAALSTHLAIEKGKESTHILNATIREIKSRYDIYELTVQIEEYRDEMKDCQQCQTFN</sequence>
<dbReference type="FunFam" id="1.20.1510.10:FF:000027">
    <property type="entry name" value="Zinc transporter ttm-1"/>
    <property type="match status" value="1"/>
</dbReference>
<evidence type="ECO:0000256" key="8">
    <source>
        <dbReference type="ARBA" id="ARBA00023136"/>
    </source>
</evidence>
<feature type="region of interest" description="Disordered" evidence="9">
    <location>
        <begin position="708"/>
        <end position="728"/>
    </location>
</feature>
<dbReference type="PANTHER" id="PTHR11562:SF17">
    <property type="entry name" value="RE54080P-RELATED"/>
    <property type="match status" value="1"/>
</dbReference>
<keyword evidence="5" id="KW-0864">Zinc transport</keyword>
<keyword evidence="6 10" id="KW-1133">Transmembrane helix</keyword>
<dbReference type="Gene3D" id="1.20.1510.10">
    <property type="entry name" value="Cation efflux protein transmembrane domain"/>
    <property type="match status" value="1"/>
</dbReference>
<evidence type="ECO:0000259" key="11">
    <source>
        <dbReference type="Pfam" id="PF01545"/>
    </source>
</evidence>
<evidence type="ECO:0000256" key="7">
    <source>
        <dbReference type="ARBA" id="ARBA00023065"/>
    </source>
</evidence>
<protein>
    <submittedName>
        <fullName evidence="14">Uncharacterized protein LOC113799247</fullName>
    </submittedName>
</protein>
<dbReference type="InterPro" id="IPR027470">
    <property type="entry name" value="Cation_efflux_CTD"/>
</dbReference>
<evidence type="ECO:0000256" key="1">
    <source>
        <dbReference type="ARBA" id="ARBA00004141"/>
    </source>
</evidence>
<dbReference type="RefSeq" id="XP_027205654.1">
    <property type="nucleotide sequence ID" value="XM_027349853.1"/>
</dbReference>
<keyword evidence="13" id="KW-1185">Reference proteome</keyword>
<feature type="transmembrane region" description="Helical" evidence="10">
    <location>
        <begin position="608"/>
        <end position="626"/>
    </location>
</feature>
<dbReference type="SUPFAM" id="SSF160240">
    <property type="entry name" value="Cation efflux protein cytoplasmic domain-like"/>
    <property type="match status" value="1"/>
</dbReference>
<dbReference type="PANTHER" id="PTHR11562">
    <property type="entry name" value="CATION EFFLUX PROTEIN/ ZINC TRANSPORTER"/>
    <property type="match status" value="1"/>
</dbReference>
<gene>
    <name evidence="14" type="primary">LOC113799247</name>
</gene>
<dbReference type="NCBIfam" id="TIGR01297">
    <property type="entry name" value="CDF"/>
    <property type="match status" value="1"/>
</dbReference>
<dbReference type="GO" id="GO:0005886">
    <property type="term" value="C:plasma membrane"/>
    <property type="evidence" value="ECO:0007669"/>
    <property type="project" value="TreeGrafter"/>
</dbReference>
<keyword evidence="7" id="KW-0406">Ion transport</keyword>
<evidence type="ECO:0000259" key="12">
    <source>
        <dbReference type="Pfam" id="PF16916"/>
    </source>
</evidence>
<evidence type="ECO:0000256" key="6">
    <source>
        <dbReference type="ARBA" id="ARBA00022989"/>
    </source>
</evidence>
<proteinExistence type="inferred from homology"/>
<feature type="transmembrane region" description="Helical" evidence="10">
    <location>
        <begin position="575"/>
        <end position="596"/>
    </location>
</feature>